<dbReference type="InterPro" id="IPR002347">
    <property type="entry name" value="SDR_fam"/>
</dbReference>
<comment type="caution">
    <text evidence="5">The sequence shown here is derived from an EMBL/GenBank/DDBJ whole genome shotgun (WGS) entry which is preliminary data.</text>
</comment>
<dbReference type="InterPro" id="IPR020904">
    <property type="entry name" value="Sc_DH/Rdtase_CS"/>
</dbReference>
<dbReference type="Pfam" id="PF00106">
    <property type="entry name" value="adh_short"/>
    <property type="match status" value="1"/>
</dbReference>
<evidence type="ECO:0000313" key="5">
    <source>
        <dbReference type="EMBL" id="CAI3972113.1"/>
    </source>
</evidence>
<reference evidence="6" key="2">
    <citation type="submission" date="2024-04" db="EMBL/GenBank/DDBJ databases">
        <authorList>
            <person name="Chen Y."/>
            <person name="Shah S."/>
            <person name="Dougan E. K."/>
            <person name="Thang M."/>
            <person name="Chan C."/>
        </authorList>
    </citation>
    <scope>NUCLEOTIDE SEQUENCE [LARGE SCALE GENOMIC DNA]</scope>
</reference>
<comment type="similarity">
    <text evidence="1">Belongs to the short-chain dehydrogenases/reductases (SDR) family.</text>
</comment>
<feature type="domain" description="Thioredoxin" evidence="4">
    <location>
        <begin position="357"/>
        <end position="514"/>
    </location>
</feature>
<dbReference type="PRINTS" id="PR00081">
    <property type="entry name" value="GDHRDH"/>
</dbReference>
<dbReference type="Pfam" id="PF00578">
    <property type="entry name" value="AhpC-TSA"/>
    <property type="match status" value="1"/>
</dbReference>
<sequence length="1101" mass="121487">MKTLRGKRVLVTGAGHGIGRTQSLAFAREGAVIIGTDMNVDSLPQLASDVRAAGGEAHTFPLNVTDYDQIRDVRDEINNTVGPIDCLVNNAGVVSGGAFLNVPLEKHLQTYQVNTLALVAMTHIFLPDLISRDEAHIVHIASVSGFVGLPFGSTYASSKWAVVGFSESIRQELIELGHAHVGVTAVCPGYIRTGMFDGVKEPKGMKMLTPERIADCVVTGVKRNKPMVIEPLLARLAPMMLGVVPTRMLDSIGKIFGTNTTMQHWRGHGEPKPAAQPPVEEKRNLPLLVRPVCPSNGGLLATTAVVFALPDSRRFDILAALTAPSGGDLEMRTLTTMIIAVALATPSLAAEKNEAKSTLGQHIDSFSLQDFRGEWHDLKDYADSKAVVVAFLGTECPLAKLYGPRLQALADEYGPQGVTFLGVYSNRQDSISEIANYARVLNIEFPLLKDVGNEVADQFAAERTPQVFVLDENRTVQYMGRVDDKFGIDEASMGYANKDVRRSHLADALDQLLAGKPVLEPFTEAPGCIIGRVREVTDDSSVTYADQISRILQDHCVECHRPGEIAPFSLTNYEDVVGWAEMIEEVVRQQRMPPWHADPEYGHFANDRSMTSEEKDLLYTWVDNGAPLGDPDQLPEPKDYPTGWQAGQPDEVFYMSPEPYTVPAEGSVEYQYFYVDPGWTEDKWIDSSECLIDNRAVVHHIFVFAIPPDMNMEPWEGPRVRGGEFSSGLSQLIAGAAPGTPPMDYHIDGMAAFCEAGTKLLFQMHYTPVGHEVTDRTAVGFKYADPKDVRHRVKTNMTINVGFNIPAGADNHPVNAERTFREDTLILNFAPHMHLRGKAFRYDLEYPDGTVETLLNVPNYDFNWQMVYELAEPKFVPAGSTLKCYAHFDNSSDNLSNPDPTQDVTWGDQTWEEMMIGWFNDSNDIDYSKLDRSYWRTTRFLEAMEEGPPRISSLLTRAAARVMRDPDEMQKFWERSQKIVPQIDRVCIATVEDGKVVFPRVAQAAVLNASLGQTEVTFDADSSALAEYCGADEPIVNASLAELNSVDMSAMTARLRSSLHVPITIDGKPAVVSFWSTEPEAFPPAAVDILAPIAKEVGDDQ</sequence>
<dbReference type="GO" id="GO:0016715">
    <property type="term" value="F:oxidoreductase activity, acting on paired donors, with incorporation or reduction of molecular oxygen, reduced ascorbate as one donor, and incorporation of one atom of oxygen"/>
    <property type="evidence" value="ECO:0007669"/>
    <property type="project" value="InterPro"/>
</dbReference>
<dbReference type="SUPFAM" id="SSF51735">
    <property type="entry name" value="NAD(P)-binding Rossmann-fold domains"/>
    <property type="match status" value="1"/>
</dbReference>
<dbReference type="PANTHER" id="PTHR24322:SF736">
    <property type="entry name" value="RETINOL DEHYDROGENASE 10"/>
    <property type="match status" value="1"/>
</dbReference>
<keyword evidence="3" id="KW-1015">Disulfide bond</keyword>
<dbReference type="Gene3D" id="2.60.120.310">
    <property type="entry name" value="Copper type II, ascorbate-dependent monooxygenase, N-terminal domain"/>
    <property type="match status" value="1"/>
</dbReference>
<proteinExistence type="inferred from homology"/>
<protein>
    <submittedName>
        <fullName evidence="7">Protein dhs-3 (Alcohol dehydrogenase dhs-3)</fullName>
    </submittedName>
</protein>
<dbReference type="InterPro" id="IPR036291">
    <property type="entry name" value="NAD(P)-bd_dom_sf"/>
</dbReference>
<evidence type="ECO:0000256" key="2">
    <source>
        <dbReference type="ARBA" id="ARBA00023002"/>
    </source>
</evidence>
<dbReference type="SUPFAM" id="SSF52833">
    <property type="entry name" value="Thioredoxin-like"/>
    <property type="match status" value="1"/>
</dbReference>
<dbReference type="InterPro" id="IPR036939">
    <property type="entry name" value="Cu2_ascorb_mOase_N_sf"/>
</dbReference>
<evidence type="ECO:0000259" key="4">
    <source>
        <dbReference type="PROSITE" id="PS51352"/>
    </source>
</evidence>
<dbReference type="EMBL" id="CAMXCT020000001">
    <property type="protein sequence ID" value="CAL1125488.1"/>
    <property type="molecule type" value="Genomic_DNA"/>
</dbReference>
<keyword evidence="2" id="KW-0560">Oxidoreductase</keyword>
<evidence type="ECO:0000313" key="7">
    <source>
        <dbReference type="EMBL" id="CAL4759425.1"/>
    </source>
</evidence>
<dbReference type="PRINTS" id="PR00080">
    <property type="entry name" value="SDRFAMILY"/>
</dbReference>
<dbReference type="PROSITE" id="PS51352">
    <property type="entry name" value="THIOREDOXIN_2"/>
    <property type="match status" value="1"/>
</dbReference>
<dbReference type="InterPro" id="IPR013766">
    <property type="entry name" value="Thioredoxin_domain"/>
</dbReference>
<dbReference type="InterPro" id="IPR000866">
    <property type="entry name" value="AhpC/TSA"/>
</dbReference>
<evidence type="ECO:0000313" key="8">
    <source>
        <dbReference type="Proteomes" id="UP001152797"/>
    </source>
</evidence>
<dbReference type="PROSITE" id="PS00061">
    <property type="entry name" value="ADH_SHORT"/>
    <property type="match status" value="1"/>
</dbReference>
<name>A0A9P1BGJ5_9DINO</name>
<dbReference type="EMBL" id="CAMXCT030000001">
    <property type="protein sequence ID" value="CAL4759425.1"/>
    <property type="molecule type" value="Genomic_DNA"/>
</dbReference>
<dbReference type="GO" id="GO:0005507">
    <property type="term" value="F:copper ion binding"/>
    <property type="evidence" value="ECO:0007669"/>
    <property type="project" value="InterPro"/>
</dbReference>
<dbReference type="EMBL" id="CAMXCT010000001">
    <property type="protein sequence ID" value="CAI3972113.1"/>
    <property type="molecule type" value="Genomic_DNA"/>
</dbReference>
<reference evidence="5" key="1">
    <citation type="submission" date="2022-10" db="EMBL/GenBank/DDBJ databases">
        <authorList>
            <person name="Chen Y."/>
            <person name="Dougan E. K."/>
            <person name="Chan C."/>
            <person name="Rhodes N."/>
            <person name="Thang M."/>
        </authorList>
    </citation>
    <scope>NUCLEOTIDE SEQUENCE</scope>
</reference>
<dbReference type="Proteomes" id="UP001152797">
    <property type="component" value="Unassembled WGS sequence"/>
</dbReference>
<dbReference type="InterPro" id="IPR014784">
    <property type="entry name" value="Cu2_ascorb_mOase-like_C"/>
</dbReference>
<dbReference type="InterPro" id="IPR008977">
    <property type="entry name" value="PHM/PNGase_F_dom_sf"/>
</dbReference>
<dbReference type="PANTHER" id="PTHR24322">
    <property type="entry name" value="PKSB"/>
    <property type="match status" value="1"/>
</dbReference>
<dbReference type="GO" id="GO:0016209">
    <property type="term" value="F:antioxidant activity"/>
    <property type="evidence" value="ECO:0007669"/>
    <property type="project" value="InterPro"/>
</dbReference>
<dbReference type="AlphaFoldDB" id="A0A9P1BGJ5"/>
<dbReference type="Gene3D" id="2.60.120.230">
    <property type="match status" value="1"/>
</dbReference>
<evidence type="ECO:0000313" key="6">
    <source>
        <dbReference type="EMBL" id="CAL1125488.1"/>
    </source>
</evidence>
<dbReference type="OrthoDB" id="448136at2759"/>
<organism evidence="5">
    <name type="scientific">Cladocopium goreaui</name>
    <dbReference type="NCBI Taxonomy" id="2562237"/>
    <lineage>
        <taxon>Eukaryota</taxon>
        <taxon>Sar</taxon>
        <taxon>Alveolata</taxon>
        <taxon>Dinophyceae</taxon>
        <taxon>Suessiales</taxon>
        <taxon>Symbiodiniaceae</taxon>
        <taxon>Cladocopium</taxon>
    </lineage>
</organism>
<dbReference type="InterPro" id="IPR036249">
    <property type="entry name" value="Thioredoxin-like_sf"/>
</dbReference>
<dbReference type="SUPFAM" id="SSF49742">
    <property type="entry name" value="PHM/PNGase F"/>
    <property type="match status" value="2"/>
</dbReference>
<accession>A0A9P1BGJ5</accession>
<keyword evidence="8" id="KW-1185">Reference proteome</keyword>
<gene>
    <name evidence="5" type="ORF">C1SCF055_LOCUS703</name>
</gene>
<evidence type="ECO:0000256" key="3">
    <source>
        <dbReference type="ARBA" id="ARBA00023157"/>
    </source>
</evidence>
<dbReference type="Gene3D" id="3.40.50.720">
    <property type="entry name" value="NAD(P)-binding Rossmann-like Domain"/>
    <property type="match status" value="1"/>
</dbReference>
<dbReference type="Gene3D" id="3.40.30.10">
    <property type="entry name" value="Glutaredoxin"/>
    <property type="match status" value="1"/>
</dbReference>
<dbReference type="GO" id="GO:0016616">
    <property type="term" value="F:oxidoreductase activity, acting on the CH-OH group of donors, NAD or NADP as acceptor"/>
    <property type="evidence" value="ECO:0007669"/>
    <property type="project" value="TreeGrafter"/>
</dbReference>
<evidence type="ECO:0000256" key="1">
    <source>
        <dbReference type="ARBA" id="ARBA00006484"/>
    </source>
</evidence>